<accession>A0ACC0DNB4</accession>
<evidence type="ECO:0000313" key="1">
    <source>
        <dbReference type="EMBL" id="KAI7935552.1"/>
    </source>
</evidence>
<organism evidence="1 2">
    <name type="scientific">Puccinia striiformis f. sp. tritici</name>
    <dbReference type="NCBI Taxonomy" id="168172"/>
    <lineage>
        <taxon>Eukaryota</taxon>
        <taxon>Fungi</taxon>
        <taxon>Dikarya</taxon>
        <taxon>Basidiomycota</taxon>
        <taxon>Pucciniomycotina</taxon>
        <taxon>Pucciniomycetes</taxon>
        <taxon>Pucciniales</taxon>
        <taxon>Pucciniaceae</taxon>
        <taxon>Puccinia</taxon>
    </lineage>
</organism>
<evidence type="ECO:0000313" key="2">
    <source>
        <dbReference type="Proteomes" id="UP001060170"/>
    </source>
</evidence>
<dbReference type="Proteomes" id="UP001060170">
    <property type="component" value="Chromosome 18"/>
</dbReference>
<comment type="caution">
    <text evidence="1">The sequence shown here is derived from an EMBL/GenBank/DDBJ whole genome shotgun (WGS) entry which is preliminary data.</text>
</comment>
<proteinExistence type="predicted"/>
<keyword evidence="2" id="KW-1185">Reference proteome</keyword>
<reference evidence="1 2" key="3">
    <citation type="journal article" date="2022" name="Microbiol. Spectr.">
        <title>Folding features and dynamics of 3D genome architecture in plant fungal pathogens.</title>
        <authorList>
            <person name="Xia C."/>
        </authorList>
    </citation>
    <scope>NUCLEOTIDE SEQUENCE [LARGE SCALE GENOMIC DNA]</scope>
    <source>
        <strain evidence="1 2">93-210</strain>
    </source>
</reference>
<reference evidence="2" key="1">
    <citation type="journal article" date="2018" name="BMC Genomics">
        <title>Genomic insights into host adaptation between the wheat stripe rust pathogen (Puccinia striiformis f. sp. tritici) and the barley stripe rust pathogen (Puccinia striiformis f. sp. hordei).</title>
        <authorList>
            <person name="Xia C."/>
            <person name="Wang M."/>
            <person name="Yin C."/>
            <person name="Cornejo O.E."/>
            <person name="Hulbert S.H."/>
            <person name="Chen X."/>
        </authorList>
    </citation>
    <scope>NUCLEOTIDE SEQUENCE [LARGE SCALE GENOMIC DNA]</scope>
    <source>
        <strain evidence="2">93-210</strain>
    </source>
</reference>
<protein>
    <submittedName>
        <fullName evidence="1">Uncharacterized protein</fullName>
    </submittedName>
</protein>
<name>A0ACC0DNB4_9BASI</name>
<sequence>MKCPRVGENAPARSRPQAHRVPRQIRSVTAPDWLLDATASCCLIRRFAQAPRVGAITHLVLSEALVKLGL</sequence>
<gene>
    <name evidence="1" type="ORF">MJO28_016423</name>
</gene>
<dbReference type="EMBL" id="CM045882">
    <property type="protein sequence ID" value="KAI7935552.1"/>
    <property type="molecule type" value="Genomic_DNA"/>
</dbReference>
<reference evidence="2" key="2">
    <citation type="journal article" date="2018" name="Mol. Plant Microbe Interact.">
        <title>Genome sequence resources for the wheat stripe rust pathogen (Puccinia striiformis f. sp. tritici) and the barley stripe rust pathogen (Puccinia striiformis f. sp. hordei).</title>
        <authorList>
            <person name="Xia C."/>
            <person name="Wang M."/>
            <person name="Yin C."/>
            <person name="Cornejo O.E."/>
            <person name="Hulbert S.H."/>
            <person name="Chen X."/>
        </authorList>
    </citation>
    <scope>NUCLEOTIDE SEQUENCE [LARGE SCALE GENOMIC DNA]</scope>
    <source>
        <strain evidence="2">93-210</strain>
    </source>
</reference>